<dbReference type="SUPFAM" id="SSF118352">
    <property type="entry name" value="HSP33 redox switch-like"/>
    <property type="match status" value="1"/>
</dbReference>
<keyword evidence="3" id="KW-1015">Disulfide bond</keyword>
<reference evidence="6 9" key="1">
    <citation type="submission" date="2016-08" db="EMBL/GenBank/DDBJ databases">
        <title>Candidatus Dactylopiibacterium carminicum genome sequence.</title>
        <authorList>
            <person name="Ramirez-Puebla S.T."/>
            <person name="Ormeno-Orrillo E."/>
            <person name="Vera-Ponce De Leon A."/>
            <person name="Luis L."/>
            <person name="Sanchez-Flores A."/>
            <person name="Monica R."/>
            <person name="Martinez-Romero E."/>
        </authorList>
    </citation>
    <scope>NUCLEOTIDE SEQUENCE [LARGE SCALE GENOMIC DNA]</scope>
    <source>
        <strain evidence="6">END1</strain>
    </source>
</reference>
<comment type="caution">
    <text evidence="7">The sequence shown here is derived from an EMBL/GenBank/DDBJ whole genome shotgun (WGS) entry which is preliminary data.</text>
</comment>
<dbReference type="InterPro" id="IPR016153">
    <property type="entry name" value="Heat_shock_Hsp33_N"/>
</dbReference>
<dbReference type="OrthoDB" id="9793753at2"/>
<dbReference type="InterPro" id="IPR023212">
    <property type="entry name" value="Hsp33_helix_hairpin_bin_dom_sf"/>
</dbReference>
<sequence>MSRKPGAIQGADLRDADGWNRVLQLANTVRPDELASLDVHEVLRRLFAEEAVRVYSSRDVRHDFPPDREKIADILRSLGEAEVRRLLDEHGEVSIEDELSNHRYRFSADEALALFAPPTLH</sequence>
<dbReference type="GO" id="GO:0051082">
    <property type="term" value="F:unfolded protein binding"/>
    <property type="evidence" value="ECO:0007669"/>
    <property type="project" value="InterPro"/>
</dbReference>
<accession>A0A272ENY9</accession>
<proteinExistence type="predicted"/>
<keyword evidence="5" id="KW-0676">Redox-active center</keyword>
<dbReference type="EMBL" id="MDUX01000091">
    <property type="protein sequence ID" value="KAF7597780.1"/>
    <property type="molecule type" value="Genomic_DNA"/>
</dbReference>
<evidence type="ECO:0000256" key="3">
    <source>
        <dbReference type="ARBA" id="ARBA00023157"/>
    </source>
</evidence>
<dbReference type="GO" id="GO:0006457">
    <property type="term" value="P:protein folding"/>
    <property type="evidence" value="ECO:0007669"/>
    <property type="project" value="InterPro"/>
</dbReference>
<dbReference type="EMBL" id="NMRN01000093">
    <property type="protein sequence ID" value="PAS91380.1"/>
    <property type="molecule type" value="Genomic_DNA"/>
</dbReference>
<evidence type="ECO:0000313" key="8">
    <source>
        <dbReference type="Proteomes" id="UP000216107"/>
    </source>
</evidence>
<keyword evidence="9" id="KW-1185">Reference proteome</keyword>
<evidence type="ECO:0000256" key="4">
    <source>
        <dbReference type="ARBA" id="ARBA00023186"/>
    </source>
</evidence>
<keyword evidence="2" id="KW-0862">Zinc</keyword>
<dbReference type="InterPro" id="IPR000397">
    <property type="entry name" value="Heat_shock_Hsp33"/>
</dbReference>
<evidence type="ECO:0000313" key="6">
    <source>
        <dbReference type="EMBL" id="KAF7597780.1"/>
    </source>
</evidence>
<dbReference type="Gene3D" id="3.90.1280.10">
    <property type="entry name" value="HSP33 redox switch-like"/>
    <property type="match status" value="1"/>
</dbReference>
<gene>
    <name evidence="6" type="ORF">BGI27_16845</name>
    <name evidence="7" type="ORF">CGU29_16820</name>
</gene>
<dbReference type="SUPFAM" id="SSF64397">
    <property type="entry name" value="Hsp33 domain"/>
    <property type="match status" value="1"/>
</dbReference>
<dbReference type="Proteomes" id="UP000623509">
    <property type="component" value="Unassembled WGS sequence"/>
</dbReference>
<organism evidence="7 8">
    <name type="scientific">Candidatus Dactylopiibacterium carminicum</name>
    <dbReference type="NCBI Taxonomy" id="857335"/>
    <lineage>
        <taxon>Bacteria</taxon>
        <taxon>Pseudomonadati</taxon>
        <taxon>Pseudomonadota</taxon>
        <taxon>Betaproteobacteria</taxon>
        <taxon>Rhodocyclales</taxon>
        <taxon>Rhodocyclaceae</taxon>
        <taxon>Candidatus Dactylopiibacterium</taxon>
    </lineage>
</organism>
<dbReference type="InterPro" id="IPR016154">
    <property type="entry name" value="Heat_shock_Hsp33_C"/>
</dbReference>
<evidence type="ECO:0000256" key="2">
    <source>
        <dbReference type="ARBA" id="ARBA00022833"/>
    </source>
</evidence>
<dbReference type="AlphaFoldDB" id="A0A272ENY9"/>
<reference evidence="7 8" key="2">
    <citation type="submission" date="2017-07" db="EMBL/GenBank/DDBJ databases">
        <title>Candidatus Dactylopiibacterium carminicum, a nitrogen-fixing symbiont of the cochineal insect Dactylopius coccus and Dactylopius opuntiae (Hemiptera: Coccoidea: Dactylopiidae).</title>
        <authorList>
            <person name="Vera A."/>
        </authorList>
    </citation>
    <scope>NUCLEOTIDE SEQUENCE [LARGE SCALE GENOMIC DNA]</scope>
    <source>
        <strain evidence="7 8">NFDCM</strain>
    </source>
</reference>
<evidence type="ECO:0000313" key="7">
    <source>
        <dbReference type="EMBL" id="PAS91380.1"/>
    </source>
</evidence>
<name>A0A272ENY9_9RHOO</name>
<keyword evidence="1" id="KW-0963">Cytoplasm</keyword>
<evidence type="ECO:0000256" key="1">
    <source>
        <dbReference type="ARBA" id="ARBA00022490"/>
    </source>
</evidence>
<keyword evidence="4" id="KW-0143">Chaperone</keyword>
<dbReference type="Proteomes" id="UP000216107">
    <property type="component" value="Unassembled WGS sequence"/>
</dbReference>
<protein>
    <submittedName>
        <fullName evidence="7">Uncharacterized protein</fullName>
    </submittedName>
</protein>
<dbReference type="Pfam" id="PF01430">
    <property type="entry name" value="HSP33"/>
    <property type="match status" value="1"/>
</dbReference>
<evidence type="ECO:0000256" key="5">
    <source>
        <dbReference type="ARBA" id="ARBA00023284"/>
    </source>
</evidence>
<dbReference type="Gene3D" id="1.10.287.480">
    <property type="entry name" value="helix hairpin bin"/>
    <property type="match status" value="1"/>
</dbReference>
<dbReference type="GO" id="GO:0005737">
    <property type="term" value="C:cytoplasm"/>
    <property type="evidence" value="ECO:0007669"/>
    <property type="project" value="InterPro"/>
</dbReference>
<evidence type="ECO:0000313" key="9">
    <source>
        <dbReference type="Proteomes" id="UP000623509"/>
    </source>
</evidence>